<dbReference type="GO" id="GO:0004540">
    <property type="term" value="F:RNA nuclease activity"/>
    <property type="evidence" value="ECO:0007669"/>
    <property type="project" value="InterPro"/>
</dbReference>
<dbReference type="SUPFAM" id="SSF143011">
    <property type="entry name" value="RelE-like"/>
    <property type="match status" value="1"/>
</dbReference>
<name>A0A3N4MQL7_9NEIS</name>
<dbReference type="Proteomes" id="UP000272412">
    <property type="component" value="Unassembled WGS sequence"/>
</dbReference>
<comment type="caution">
    <text evidence="1">The sequence shown here is derived from an EMBL/GenBank/DDBJ whole genome shotgun (WGS) entry which is preliminary data.</text>
</comment>
<dbReference type="Gene3D" id="3.30.2310.20">
    <property type="entry name" value="RelE-like"/>
    <property type="match status" value="1"/>
</dbReference>
<dbReference type="InterPro" id="IPR035093">
    <property type="entry name" value="RelE/ParE_toxin_dom_sf"/>
</dbReference>
<dbReference type="Pfam" id="PF11663">
    <property type="entry name" value="Toxin_YhaV"/>
    <property type="match status" value="1"/>
</dbReference>
<evidence type="ECO:0000313" key="2">
    <source>
        <dbReference type="Proteomes" id="UP000272412"/>
    </source>
</evidence>
<protein>
    <submittedName>
        <fullName evidence="1">Type II toxin-antitoxin system YhaV family toxin</fullName>
    </submittedName>
</protein>
<gene>
    <name evidence="1" type="ORF">EGK74_08620</name>
</gene>
<organism evidence="1 2">
    <name type="scientific">Neisseria weixii</name>
    <dbReference type="NCBI Taxonomy" id="1853276"/>
    <lineage>
        <taxon>Bacteria</taxon>
        <taxon>Pseudomonadati</taxon>
        <taxon>Pseudomonadota</taxon>
        <taxon>Betaproteobacteria</taxon>
        <taxon>Neisseriales</taxon>
        <taxon>Neisseriaceae</taxon>
        <taxon>Neisseria</taxon>
    </lineage>
</organism>
<dbReference type="InterPro" id="IPR021679">
    <property type="entry name" value="Toxin_endonuclease_YhaV"/>
</dbReference>
<dbReference type="GO" id="GO:0110001">
    <property type="term" value="C:toxin-antitoxin complex"/>
    <property type="evidence" value="ECO:0007669"/>
    <property type="project" value="InterPro"/>
</dbReference>
<proteinExistence type="predicted"/>
<reference evidence="1 2" key="1">
    <citation type="submission" date="2018-11" db="EMBL/GenBank/DDBJ databases">
        <title>Neisseria weixii sp. nov. isolated from the rectal contents of plateau pika (Ochotona cruzoniae).</title>
        <authorList>
            <person name="Zhang G."/>
        </authorList>
    </citation>
    <scope>NUCLEOTIDE SEQUENCE [LARGE SCALE GENOMIC DNA]</scope>
    <source>
        <strain evidence="1 2">10009</strain>
    </source>
</reference>
<sequence>MPDEQMKINGYAIYEHECFIQQIEALAEQVESQKKAGKTAKSDEAKLLKRILDEIDAIAQAPDNKKYRLGQTMGSEYKHWRRAKIMGRYRLFFRYDSTSKIIILAWINDSDTKRTYGSKNDAYAVFKKMLESGNPPSDWQALLNRVNRSGSEKE</sequence>
<dbReference type="OrthoDB" id="515905at2"/>
<keyword evidence="2" id="KW-1185">Reference proteome</keyword>
<dbReference type="RefSeq" id="WP_123804480.1">
    <property type="nucleotide sequence ID" value="NZ_RPFL01000021.1"/>
</dbReference>
<evidence type="ECO:0000313" key="1">
    <source>
        <dbReference type="EMBL" id="RPD86144.1"/>
    </source>
</evidence>
<dbReference type="EMBL" id="RPFL01000021">
    <property type="protein sequence ID" value="RPD86144.1"/>
    <property type="molecule type" value="Genomic_DNA"/>
</dbReference>
<dbReference type="AlphaFoldDB" id="A0A3N4MQL7"/>
<accession>A0A3N4MQL7</accession>